<gene>
    <name evidence="10" type="primary">mscL</name>
    <name evidence="11" type="ORF">GPEL0_01r3989</name>
</gene>
<comment type="similarity">
    <text evidence="2 10">Belongs to the MscL family.</text>
</comment>
<comment type="function">
    <text evidence="10">Channel that opens in response to stretch forces in the membrane lipid bilayer. May participate in the regulation of osmotic pressure changes within the cell.</text>
</comment>
<keyword evidence="12" id="KW-1185">Reference proteome</keyword>
<comment type="subunit">
    <text evidence="10">Homopentamer.</text>
</comment>
<evidence type="ECO:0000313" key="12">
    <source>
        <dbReference type="Proteomes" id="UP000194153"/>
    </source>
</evidence>
<dbReference type="Proteomes" id="UP000194153">
    <property type="component" value="Unassembled WGS sequence"/>
</dbReference>
<evidence type="ECO:0000256" key="8">
    <source>
        <dbReference type="ARBA" id="ARBA00023136"/>
    </source>
</evidence>
<evidence type="ECO:0000256" key="7">
    <source>
        <dbReference type="ARBA" id="ARBA00023065"/>
    </source>
</evidence>
<accession>A0ABQ0MM80</accession>
<evidence type="ECO:0000313" key="11">
    <source>
        <dbReference type="EMBL" id="GAW67902.1"/>
    </source>
</evidence>
<keyword evidence="6 10" id="KW-1133">Transmembrane helix</keyword>
<dbReference type="PANTHER" id="PTHR30266">
    <property type="entry name" value="MECHANOSENSITIVE CHANNEL MSCL"/>
    <property type="match status" value="1"/>
</dbReference>
<feature type="transmembrane region" description="Helical" evidence="10">
    <location>
        <begin position="77"/>
        <end position="101"/>
    </location>
</feature>
<protein>
    <recommendedName>
        <fullName evidence="10">Large-conductance mechanosensitive channel</fullName>
    </recommendedName>
</protein>
<reference evidence="12" key="1">
    <citation type="submission" date="2017-05" db="EMBL/GenBank/DDBJ databases">
        <title>Draft genome sequence of Geobacter pelophilus, a iron(III)-reducing bacteria.</title>
        <authorList>
            <person name="Aoyagi T."/>
            <person name="Koike H."/>
            <person name="Morita T."/>
            <person name="Sato Y."/>
            <person name="Habe H."/>
            <person name="Hori T."/>
        </authorList>
    </citation>
    <scope>NUCLEOTIDE SEQUENCE [LARGE SCALE GENOMIC DNA]</scope>
    <source>
        <strain evidence="12">Drf2</strain>
    </source>
</reference>
<evidence type="ECO:0000256" key="1">
    <source>
        <dbReference type="ARBA" id="ARBA00004651"/>
    </source>
</evidence>
<dbReference type="InterPro" id="IPR019823">
    <property type="entry name" value="Mechanosensitive_channel_CS"/>
</dbReference>
<evidence type="ECO:0000256" key="5">
    <source>
        <dbReference type="ARBA" id="ARBA00022692"/>
    </source>
</evidence>
<keyword evidence="7 10" id="KW-0406">Ion transport</keyword>
<evidence type="ECO:0000256" key="4">
    <source>
        <dbReference type="ARBA" id="ARBA00022475"/>
    </source>
</evidence>
<keyword evidence="4 10" id="KW-1003">Cell membrane</keyword>
<dbReference type="InterPro" id="IPR001185">
    <property type="entry name" value="MS_channel"/>
</dbReference>
<evidence type="ECO:0000256" key="2">
    <source>
        <dbReference type="ARBA" id="ARBA00007254"/>
    </source>
</evidence>
<dbReference type="InterPro" id="IPR037673">
    <property type="entry name" value="MSC/AndL"/>
</dbReference>
<dbReference type="SUPFAM" id="SSF81330">
    <property type="entry name" value="Gated mechanosensitive channel"/>
    <property type="match status" value="1"/>
</dbReference>
<comment type="subcellular location">
    <subcellularLocation>
        <location evidence="1 10">Cell membrane</location>
        <topology evidence="1 10">Multi-pass membrane protein</topology>
    </subcellularLocation>
</comment>
<dbReference type="HAMAP" id="MF_00115">
    <property type="entry name" value="MscL"/>
    <property type="match status" value="1"/>
</dbReference>
<evidence type="ECO:0000256" key="3">
    <source>
        <dbReference type="ARBA" id="ARBA00022448"/>
    </source>
</evidence>
<dbReference type="RefSeq" id="WP_085814103.1">
    <property type="nucleotide sequence ID" value="NZ_BDQG01000001.1"/>
</dbReference>
<evidence type="ECO:0000256" key="6">
    <source>
        <dbReference type="ARBA" id="ARBA00022989"/>
    </source>
</evidence>
<dbReference type="EMBL" id="BDQG01000001">
    <property type="protein sequence ID" value="GAW67902.1"/>
    <property type="molecule type" value="Genomic_DNA"/>
</dbReference>
<feature type="transmembrane region" description="Helical" evidence="10">
    <location>
        <begin position="12"/>
        <end position="31"/>
    </location>
</feature>
<dbReference type="PANTHER" id="PTHR30266:SF2">
    <property type="entry name" value="LARGE-CONDUCTANCE MECHANOSENSITIVE CHANNEL"/>
    <property type="match status" value="1"/>
</dbReference>
<keyword evidence="5 10" id="KW-0812">Transmembrane</keyword>
<evidence type="ECO:0000256" key="10">
    <source>
        <dbReference type="HAMAP-Rule" id="MF_00115"/>
    </source>
</evidence>
<organism evidence="11 12">
    <name type="scientific">Geoanaerobacter pelophilus</name>
    <dbReference type="NCBI Taxonomy" id="60036"/>
    <lineage>
        <taxon>Bacteria</taxon>
        <taxon>Pseudomonadati</taxon>
        <taxon>Thermodesulfobacteriota</taxon>
        <taxon>Desulfuromonadia</taxon>
        <taxon>Geobacterales</taxon>
        <taxon>Geobacteraceae</taxon>
        <taxon>Geoanaerobacter</taxon>
    </lineage>
</organism>
<proteinExistence type="inferred from homology"/>
<name>A0ABQ0MM80_9BACT</name>
<evidence type="ECO:0000256" key="9">
    <source>
        <dbReference type="ARBA" id="ARBA00023303"/>
    </source>
</evidence>
<keyword evidence="3 10" id="KW-0813">Transport</keyword>
<dbReference type="PRINTS" id="PR01264">
    <property type="entry name" value="MECHCHANNEL"/>
</dbReference>
<dbReference type="Pfam" id="PF01741">
    <property type="entry name" value="MscL"/>
    <property type="match status" value="1"/>
</dbReference>
<dbReference type="NCBIfam" id="TIGR00220">
    <property type="entry name" value="mscL"/>
    <property type="match status" value="1"/>
</dbReference>
<dbReference type="Gene3D" id="1.10.1200.120">
    <property type="entry name" value="Large-conductance mechanosensitive channel, MscL, domain 1"/>
    <property type="match status" value="1"/>
</dbReference>
<sequence length="141" mass="15073">MFKEFKQFALKGNVLDLAIAVVLGAAFGKIVSSFVSDILTPPIGKLLGNIDFSSLFWNLSSTPVRSVAEAKALGAPVIAYGLFLNAVFDFIIIAFALFLLVRQVNRLLPAPTPPASTKECPHCCSMIPVNASRCPNCTSAQ</sequence>
<dbReference type="PROSITE" id="PS01327">
    <property type="entry name" value="MSCL"/>
    <property type="match status" value="1"/>
</dbReference>
<keyword evidence="9 10" id="KW-0407">Ion channel</keyword>
<comment type="caution">
    <text evidence="11">The sequence shown here is derived from an EMBL/GenBank/DDBJ whole genome shotgun (WGS) entry which is preliminary data.</text>
</comment>
<keyword evidence="8 10" id="KW-0472">Membrane</keyword>
<dbReference type="InterPro" id="IPR036019">
    <property type="entry name" value="MscL_channel"/>
</dbReference>